<dbReference type="FunCoup" id="A0A0L0HII7">
    <property type="interactions" value="63"/>
</dbReference>
<keyword evidence="4" id="KW-1185">Reference proteome</keyword>
<dbReference type="SUPFAM" id="SSF53474">
    <property type="entry name" value="alpha/beta-Hydrolases"/>
    <property type="match status" value="1"/>
</dbReference>
<dbReference type="VEuPathDB" id="FungiDB:SPPG_03070"/>
<dbReference type="EMBL" id="KQ257454">
    <property type="protein sequence ID" value="KND01256.1"/>
    <property type="molecule type" value="Genomic_DNA"/>
</dbReference>
<dbReference type="PANTHER" id="PTHR48081">
    <property type="entry name" value="AB HYDROLASE SUPERFAMILY PROTEIN C4A8.06C"/>
    <property type="match status" value="1"/>
</dbReference>
<feature type="domain" description="Alpha/beta hydrolase fold-3" evidence="2">
    <location>
        <begin position="134"/>
        <end position="357"/>
    </location>
</feature>
<evidence type="ECO:0000259" key="2">
    <source>
        <dbReference type="Pfam" id="PF07859"/>
    </source>
</evidence>
<dbReference type="PANTHER" id="PTHR48081:SF8">
    <property type="entry name" value="ALPHA_BETA HYDROLASE FOLD-3 DOMAIN-CONTAINING PROTEIN-RELATED"/>
    <property type="match status" value="1"/>
</dbReference>
<protein>
    <recommendedName>
        <fullName evidence="2">Alpha/beta hydrolase fold-3 domain-containing protein</fullName>
    </recommendedName>
</protein>
<sequence length="394" mass="45171">MVQKRAVWKTESITKRHPSMTDALTSFRSTQPKKASFARDLLLTKSARADVYSLHMLRPRWVLHLEAWCWRFLTDIGFFFHRRALPRPISPSFNRRIKSTLSPLEGYIDLVFYTPNDYHLRFNGSDDVTRYPVLVNFHGGGFTIGRATDDSRWATTVVQNLNCIVVSVDYRCAPEAPFPTAVEDGADAILWLLLNAKELKLDPSKLAVSGFSAGGNLAFTSLLRLQVELIRRRTDMPELSSIIKGIIAWYPSTDFTRPRIERRKTNIRPDKELPAFFTRLFDASYLYPPKTVDVSDPYLSPAAASDVILHEGLPATVVMYTCEWDELRDEAERFKDRLTALGKYVRYTMIEGVAHAWDKNPFGVNVIRDRYYSDACDQLRRLFHSTSDISESKV</sequence>
<dbReference type="Proteomes" id="UP000053201">
    <property type="component" value="Unassembled WGS sequence"/>
</dbReference>
<evidence type="ECO:0000313" key="3">
    <source>
        <dbReference type="EMBL" id="KND01256.1"/>
    </source>
</evidence>
<name>A0A0L0HII7_SPIPD</name>
<dbReference type="InterPro" id="IPR013094">
    <property type="entry name" value="AB_hydrolase_3"/>
</dbReference>
<keyword evidence="1" id="KW-0378">Hydrolase</keyword>
<reference evidence="3 4" key="1">
    <citation type="submission" date="2009-08" db="EMBL/GenBank/DDBJ databases">
        <title>The Genome Sequence of Spizellomyces punctatus strain DAOM BR117.</title>
        <authorList>
            <consortium name="The Broad Institute Genome Sequencing Platform"/>
            <person name="Russ C."/>
            <person name="Cuomo C."/>
            <person name="Shea T."/>
            <person name="Young S.K."/>
            <person name="Zeng Q."/>
            <person name="Koehrsen M."/>
            <person name="Haas B."/>
            <person name="Borodovsky M."/>
            <person name="Guigo R."/>
            <person name="Alvarado L."/>
            <person name="Berlin A."/>
            <person name="Bochicchio J."/>
            <person name="Borenstein D."/>
            <person name="Chapman S."/>
            <person name="Chen Z."/>
            <person name="Engels R."/>
            <person name="Freedman E."/>
            <person name="Gellesch M."/>
            <person name="Goldberg J."/>
            <person name="Griggs A."/>
            <person name="Gujja S."/>
            <person name="Heiman D."/>
            <person name="Hepburn T."/>
            <person name="Howarth C."/>
            <person name="Jen D."/>
            <person name="Larson L."/>
            <person name="Lewis B."/>
            <person name="Mehta T."/>
            <person name="Park D."/>
            <person name="Pearson M."/>
            <person name="Roberts A."/>
            <person name="Saif S."/>
            <person name="Shenoy N."/>
            <person name="Sisk P."/>
            <person name="Stolte C."/>
            <person name="Sykes S."/>
            <person name="Thomson T."/>
            <person name="Walk T."/>
            <person name="White J."/>
            <person name="Yandava C."/>
            <person name="Burger G."/>
            <person name="Gray M.W."/>
            <person name="Holland P.W.H."/>
            <person name="King N."/>
            <person name="Lang F.B.F."/>
            <person name="Roger A.J."/>
            <person name="Ruiz-Trillo I."/>
            <person name="Lander E."/>
            <person name="Nusbaum C."/>
        </authorList>
    </citation>
    <scope>NUCLEOTIDE SEQUENCE [LARGE SCALE GENOMIC DNA]</scope>
    <source>
        <strain evidence="3 4">DAOM BR117</strain>
    </source>
</reference>
<accession>A0A0L0HII7</accession>
<dbReference type="Gene3D" id="3.40.50.1820">
    <property type="entry name" value="alpha/beta hydrolase"/>
    <property type="match status" value="1"/>
</dbReference>
<gene>
    <name evidence="3" type="ORF">SPPG_03070</name>
</gene>
<evidence type="ECO:0000313" key="4">
    <source>
        <dbReference type="Proteomes" id="UP000053201"/>
    </source>
</evidence>
<dbReference type="eggNOG" id="KOG1515">
    <property type="taxonomic scope" value="Eukaryota"/>
</dbReference>
<evidence type="ECO:0000256" key="1">
    <source>
        <dbReference type="ARBA" id="ARBA00022801"/>
    </source>
</evidence>
<dbReference type="Pfam" id="PF07859">
    <property type="entry name" value="Abhydrolase_3"/>
    <property type="match status" value="1"/>
</dbReference>
<dbReference type="InParanoid" id="A0A0L0HII7"/>
<dbReference type="OrthoDB" id="408631at2759"/>
<dbReference type="InterPro" id="IPR050300">
    <property type="entry name" value="GDXG_lipolytic_enzyme"/>
</dbReference>
<organism evidence="3 4">
    <name type="scientific">Spizellomyces punctatus (strain DAOM BR117)</name>
    <dbReference type="NCBI Taxonomy" id="645134"/>
    <lineage>
        <taxon>Eukaryota</taxon>
        <taxon>Fungi</taxon>
        <taxon>Fungi incertae sedis</taxon>
        <taxon>Chytridiomycota</taxon>
        <taxon>Chytridiomycota incertae sedis</taxon>
        <taxon>Chytridiomycetes</taxon>
        <taxon>Spizellomycetales</taxon>
        <taxon>Spizellomycetaceae</taxon>
        <taxon>Spizellomyces</taxon>
    </lineage>
</organism>
<dbReference type="GO" id="GO:0016787">
    <property type="term" value="F:hydrolase activity"/>
    <property type="evidence" value="ECO:0007669"/>
    <property type="project" value="UniProtKB-KW"/>
</dbReference>
<dbReference type="GeneID" id="27686617"/>
<dbReference type="RefSeq" id="XP_016609295.1">
    <property type="nucleotide sequence ID" value="XM_016751355.1"/>
</dbReference>
<proteinExistence type="predicted"/>
<dbReference type="STRING" id="645134.A0A0L0HII7"/>
<dbReference type="AlphaFoldDB" id="A0A0L0HII7"/>
<dbReference type="OMA" id="CEWDMLM"/>
<dbReference type="InterPro" id="IPR029058">
    <property type="entry name" value="AB_hydrolase_fold"/>
</dbReference>